<dbReference type="EMBL" id="VLKI01000026">
    <property type="protein sequence ID" value="TWH78902.1"/>
    <property type="molecule type" value="Genomic_DNA"/>
</dbReference>
<reference evidence="1 2" key="1">
    <citation type="journal article" date="2015" name="Stand. Genomic Sci.">
        <title>Genomic Encyclopedia of Bacterial and Archaeal Type Strains, Phase III: the genomes of soil and plant-associated and newly described type strains.</title>
        <authorList>
            <person name="Whitman W.B."/>
            <person name="Woyke T."/>
            <person name="Klenk H.P."/>
            <person name="Zhou Y."/>
            <person name="Lilburn T.G."/>
            <person name="Beck B.J."/>
            <person name="De Vos P."/>
            <person name="Vandamme P."/>
            <person name="Eisen J.A."/>
            <person name="Garrity G."/>
            <person name="Hugenholtz P."/>
            <person name="Kyrpides N.C."/>
        </authorList>
    </citation>
    <scope>NUCLEOTIDE SEQUENCE [LARGE SCALE GENOMIC DNA]</scope>
    <source>
        <strain evidence="1 2">CGMCC 1.10115</strain>
    </source>
</reference>
<evidence type="ECO:0000313" key="1">
    <source>
        <dbReference type="EMBL" id="TWH78902.1"/>
    </source>
</evidence>
<evidence type="ECO:0000313" key="2">
    <source>
        <dbReference type="Proteomes" id="UP000318667"/>
    </source>
</evidence>
<organism evidence="1 2">
    <name type="scientific">Cytobacillus oceanisediminis</name>
    <dbReference type="NCBI Taxonomy" id="665099"/>
    <lineage>
        <taxon>Bacteria</taxon>
        <taxon>Bacillati</taxon>
        <taxon>Bacillota</taxon>
        <taxon>Bacilli</taxon>
        <taxon>Bacillales</taxon>
        <taxon>Bacillaceae</taxon>
        <taxon>Cytobacillus</taxon>
    </lineage>
</organism>
<proteinExistence type="predicted"/>
<keyword evidence="2" id="KW-1185">Reference proteome</keyword>
<protein>
    <submittedName>
        <fullName evidence="1">Uncharacterized protein</fullName>
    </submittedName>
</protein>
<gene>
    <name evidence="1" type="ORF">IQ19_05101</name>
</gene>
<dbReference type="Proteomes" id="UP000318667">
    <property type="component" value="Unassembled WGS sequence"/>
</dbReference>
<accession>A0A562J6V1</accession>
<comment type="caution">
    <text evidence="1">The sequence shown here is derived from an EMBL/GenBank/DDBJ whole genome shotgun (WGS) entry which is preliminary data.</text>
</comment>
<sequence>MRKRDVAILNDLQRFRCLTRNDIIELHFKGLKQPVTCCNTILKSLRRDGLIDVNVNHQPYLYFPSPATIKKDSAKIPHFLKIVEFYKSLIKYEDPKTFMVEPKYDSKVPLFRKG</sequence>
<name>A0A562J6V1_9BACI</name>
<dbReference type="AlphaFoldDB" id="A0A562J6V1"/>